<dbReference type="PANTHER" id="PTHR30086:SF20">
    <property type="entry name" value="ARGININE EXPORTER PROTEIN ARGO-RELATED"/>
    <property type="match status" value="1"/>
</dbReference>
<evidence type="ECO:0000256" key="5">
    <source>
        <dbReference type="ARBA" id="ARBA00023136"/>
    </source>
</evidence>
<sequence length="202" mass="20958">MIGLATSAPVGPVNIMVISRSLHFGFLSGVMAGAGAVVADTLFALIAAFGVTTISDFLSHHLGAIQLIGGLLLLGFGVHVFRAHPHLEVASEGRSRLVHGFLAALAMTITNPGTIFGFLALFGALGHLAPRTGDYLGAAALVVGVFCGALGWWASASAVIARFRSKITDTWLTWINRGAGTVLFGLGTVILIRSLWISGSLH</sequence>
<comment type="caution">
    <text evidence="7">The sequence shown here is derived from an EMBL/GenBank/DDBJ whole genome shotgun (WGS) entry which is preliminary data.</text>
</comment>
<dbReference type="PANTHER" id="PTHR30086">
    <property type="entry name" value="ARGININE EXPORTER PROTEIN ARGO"/>
    <property type="match status" value="1"/>
</dbReference>
<evidence type="ECO:0000256" key="4">
    <source>
        <dbReference type="ARBA" id="ARBA00022989"/>
    </source>
</evidence>
<dbReference type="InterPro" id="IPR001123">
    <property type="entry name" value="LeuE-type"/>
</dbReference>
<evidence type="ECO:0000256" key="6">
    <source>
        <dbReference type="SAM" id="Phobius"/>
    </source>
</evidence>
<proteinExistence type="predicted"/>
<dbReference type="AlphaFoldDB" id="A0A1U7JDG8"/>
<feature type="transmembrane region" description="Helical" evidence="6">
    <location>
        <begin position="135"/>
        <end position="154"/>
    </location>
</feature>
<feature type="transmembrane region" description="Helical" evidence="6">
    <location>
        <begin position="174"/>
        <end position="196"/>
    </location>
</feature>
<keyword evidence="8" id="KW-1185">Reference proteome</keyword>
<protein>
    <submittedName>
        <fullName evidence="7">Lysine transporter LysE</fullName>
    </submittedName>
</protein>
<evidence type="ECO:0000313" key="8">
    <source>
        <dbReference type="Proteomes" id="UP000185783"/>
    </source>
</evidence>
<feature type="transmembrane region" description="Helical" evidence="6">
    <location>
        <begin position="26"/>
        <end position="50"/>
    </location>
</feature>
<gene>
    <name evidence="7" type="ORF">A3843_18035</name>
</gene>
<dbReference type="GO" id="GO:0015171">
    <property type="term" value="F:amino acid transmembrane transporter activity"/>
    <property type="evidence" value="ECO:0007669"/>
    <property type="project" value="TreeGrafter"/>
</dbReference>
<dbReference type="Pfam" id="PF01810">
    <property type="entry name" value="LysE"/>
    <property type="match status" value="1"/>
</dbReference>
<evidence type="ECO:0000256" key="1">
    <source>
        <dbReference type="ARBA" id="ARBA00004651"/>
    </source>
</evidence>
<feature type="transmembrane region" description="Helical" evidence="6">
    <location>
        <begin position="62"/>
        <end position="81"/>
    </location>
</feature>
<evidence type="ECO:0000313" key="7">
    <source>
        <dbReference type="EMBL" id="OKL42722.1"/>
    </source>
</evidence>
<keyword evidence="4 6" id="KW-1133">Transmembrane helix</keyword>
<comment type="subcellular location">
    <subcellularLocation>
        <location evidence="1">Cell membrane</location>
        <topology evidence="1">Multi-pass membrane protein</topology>
    </subcellularLocation>
</comment>
<evidence type="ECO:0000256" key="2">
    <source>
        <dbReference type="ARBA" id="ARBA00022475"/>
    </source>
</evidence>
<dbReference type="STRING" id="197461.A3843_18035"/>
<dbReference type="GO" id="GO:0005886">
    <property type="term" value="C:plasma membrane"/>
    <property type="evidence" value="ECO:0007669"/>
    <property type="project" value="UniProtKB-SubCell"/>
</dbReference>
<evidence type="ECO:0000256" key="3">
    <source>
        <dbReference type="ARBA" id="ARBA00022692"/>
    </source>
</evidence>
<keyword evidence="2" id="KW-1003">Cell membrane</keyword>
<feature type="transmembrane region" description="Helical" evidence="6">
    <location>
        <begin position="101"/>
        <end position="123"/>
    </location>
</feature>
<reference evidence="7 8" key="1">
    <citation type="submission" date="2016-03" db="EMBL/GenBank/DDBJ databases">
        <title>Genome sequence of Nesiotobacter sp. nov., a moderately halophilic alphaproteobacterium isolated from the Yellow Sea, China.</title>
        <authorList>
            <person name="Zhang G."/>
            <person name="Zhang R."/>
        </authorList>
    </citation>
    <scope>NUCLEOTIDE SEQUENCE [LARGE SCALE GENOMIC DNA]</scope>
    <source>
        <strain evidence="7 8">WB1-6</strain>
    </source>
</reference>
<organism evidence="7 8">
    <name type="scientific">Pseudovibrio exalbescens</name>
    <dbReference type="NCBI Taxonomy" id="197461"/>
    <lineage>
        <taxon>Bacteria</taxon>
        <taxon>Pseudomonadati</taxon>
        <taxon>Pseudomonadota</taxon>
        <taxon>Alphaproteobacteria</taxon>
        <taxon>Hyphomicrobiales</taxon>
        <taxon>Stappiaceae</taxon>
        <taxon>Pseudovibrio</taxon>
    </lineage>
</organism>
<dbReference type="EMBL" id="LVVZ01000041">
    <property type="protein sequence ID" value="OKL42722.1"/>
    <property type="molecule type" value="Genomic_DNA"/>
</dbReference>
<keyword evidence="3 6" id="KW-0812">Transmembrane</keyword>
<name>A0A1U7JDG8_9HYPH</name>
<keyword evidence="5 6" id="KW-0472">Membrane</keyword>
<dbReference type="Proteomes" id="UP000185783">
    <property type="component" value="Unassembled WGS sequence"/>
</dbReference>
<accession>A0A1U7JDG8</accession>